<dbReference type="Proteomes" id="UP001202281">
    <property type="component" value="Unassembled WGS sequence"/>
</dbReference>
<sequence>MAQADVTNTSNSRTVQPIPRYGRGVSARRRTQEVPTLADDWGLFRAPMGRDDPDLEAHTWPDFIDQSRIPDHATGRWSEDDTELDDGM</sequence>
<reference evidence="2 3" key="1">
    <citation type="submission" date="2022-04" db="EMBL/GenBank/DDBJ databases">
        <title>Identification of a novel bacterium isolated from mangrove sediments.</title>
        <authorList>
            <person name="Pan X."/>
        </authorList>
    </citation>
    <scope>NUCLEOTIDE SEQUENCE [LARGE SCALE GENOMIC DNA]</scope>
    <source>
        <strain evidence="2 3">B2638</strain>
    </source>
</reference>
<feature type="compositionally biased region" description="Basic and acidic residues" evidence="1">
    <location>
        <begin position="68"/>
        <end position="79"/>
    </location>
</feature>
<name>A0ABT0BWV1_9SPHN</name>
<gene>
    <name evidence="2" type="ORF">MTR66_20355</name>
</gene>
<organism evidence="2 3">
    <name type="scientific">Novosphingobium beihaiensis</name>
    <dbReference type="NCBI Taxonomy" id="2930389"/>
    <lineage>
        <taxon>Bacteria</taxon>
        <taxon>Pseudomonadati</taxon>
        <taxon>Pseudomonadota</taxon>
        <taxon>Alphaproteobacteria</taxon>
        <taxon>Sphingomonadales</taxon>
        <taxon>Sphingomonadaceae</taxon>
        <taxon>Novosphingobium</taxon>
    </lineage>
</organism>
<feature type="compositionally biased region" description="Polar residues" evidence="1">
    <location>
        <begin position="1"/>
        <end position="15"/>
    </location>
</feature>
<accession>A0ABT0BWV1</accession>
<comment type="caution">
    <text evidence="2">The sequence shown here is derived from an EMBL/GenBank/DDBJ whole genome shotgun (WGS) entry which is preliminary data.</text>
</comment>
<proteinExistence type="predicted"/>
<feature type="region of interest" description="Disordered" evidence="1">
    <location>
        <begin position="1"/>
        <end position="33"/>
    </location>
</feature>
<evidence type="ECO:0008006" key="4">
    <source>
        <dbReference type="Google" id="ProtNLM"/>
    </source>
</evidence>
<dbReference type="RefSeq" id="WP_243924414.1">
    <property type="nucleotide sequence ID" value="NZ_JALHLG010000068.1"/>
</dbReference>
<keyword evidence="3" id="KW-1185">Reference proteome</keyword>
<protein>
    <recommendedName>
        <fullName evidence="4">Antitoxin VapB</fullName>
    </recommendedName>
</protein>
<evidence type="ECO:0000313" key="2">
    <source>
        <dbReference type="EMBL" id="MCJ2189149.1"/>
    </source>
</evidence>
<dbReference type="EMBL" id="JALHLG010000068">
    <property type="protein sequence ID" value="MCJ2189149.1"/>
    <property type="molecule type" value="Genomic_DNA"/>
</dbReference>
<evidence type="ECO:0000256" key="1">
    <source>
        <dbReference type="SAM" id="MobiDB-lite"/>
    </source>
</evidence>
<evidence type="ECO:0000313" key="3">
    <source>
        <dbReference type="Proteomes" id="UP001202281"/>
    </source>
</evidence>
<feature type="region of interest" description="Disordered" evidence="1">
    <location>
        <begin position="66"/>
        <end position="88"/>
    </location>
</feature>